<dbReference type="Proteomes" id="UP000182703">
    <property type="component" value="Chromosome"/>
</dbReference>
<proteinExistence type="predicted"/>
<dbReference type="AlphaFoldDB" id="A0AAC9NXN8"/>
<keyword evidence="2" id="KW-1185">Reference proteome</keyword>
<organism evidence="1 2">
    <name type="scientific">Chelatococcus daeguensis</name>
    <dbReference type="NCBI Taxonomy" id="444444"/>
    <lineage>
        <taxon>Bacteria</taxon>
        <taxon>Pseudomonadati</taxon>
        <taxon>Pseudomonadota</taxon>
        <taxon>Alphaproteobacteria</taxon>
        <taxon>Hyphomicrobiales</taxon>
        <taxon>Chelatococcaceae</taxon>
        <taxon>Chelatococcus</taxon>
    </lineage>
</organism>
<sequence>MPTLLSIEALEADKLYVERQLAGTDESPWGTARLMWQNRLAEINQQIAELALTKSNYATVALIFDGSPVIGSGDIRLDFTTEALDSYQKVVALTLAARNGVEMSDRGRLPGGEQARLFIRDLGRRLITA</sequence>
<dbReference type="EMBL" id="CP018095">
    <property type="protein sequence ID" value="APF36140.1"/>
    <property type="molecule type" value="Genomic_DNA"/>
</dbReference>
<reference evidence="1 2" key="1">
    <citation type="submission" date="2016-11" db="EMBL/GenBank/DDBJ databases">
        <title>Complete genome sequence of the aerobically denitrifying bacterium Chelatococcus daeguensis TAD1.</title>
        <authorList>
            <person name="Yang Y."/>
            <person name="Huang S."/>
            <person name="Lin E."/>
        </authorList>
    </citation>
    <scope>NUCLEOTIDE SEQUENCE [LARGE SCALE GENOMIC DNA]</scope>
    <source>
        <strain evidence="1 2">TAD1</strain>
    </source>
</reference>
<accession>A0AAC9NXN8</accession>
<protein>
    <submittedName>
        <fullName evidence="1">Uncharacterized protein</fullName>
    </submittedName>
</protein>
<evidence type="ECO:0000313" key="1">
    <source>
        <dbReference type="EMBL" id="APF36140.1"/>
    </source>
</evidence>
<gene>
    <name evidence="1" type="ORF">BOQ54_01330</name>
</gene>
<evidence type="ECO:0000313" key="2">
    <source>
        <dbReference type="Proteomes" id="UP000182703"/>
    </source>
</evidence>
<dbReference type="KEGG" id="cdq:BOQ54_01330"/>
<name>A0AAC9NXN8_9HYPH</name>
<dbReference type="RefSeq" id="WP_063186899.1">
    <property type="nucleotide sequence ID" value="NZ_CP018095.1"/>
</dbReference>